<sequence>MEIERGQTSSDGSARLSSTGGQQHTRNTGEEETEHPAQPLRFHPTKRTIVITQRANDGERNKRDLKLSRCAMLQELALGAAIDLAVQWGMWGISALLKTEKFYDLTGSGTFVLLANLSLRWGNTKYLRQKIQTGLVTVWGLRLGGFLFLRILKEGQDKRFNHVRESPGTFFVYWTVQGIWIFVTLLPTLILNLEKHDRPLGLRDYLGWTIWAVGFVTQAIADQQKWNFRADPDNTVS</sequence>
<name>A0AAV7SB31_PLEWA</name>
<evidence type="ECO:0000256" key="2">
    <source>
        <dbReference type="SAM" id="Phobius"/>
    </source>
</evidence>
<evidence type="ECO:0000313" key="4">
    <source>
        <dbReference type="Proteomes" id="UP001066276"/>
    </source>
</evidence>
<protein>
    <submittedName>
        <fullName evidence="3">Uncharacterized protein</fullName>
    </submittedName>
</protein>
<reference evidence="3" key="1">
    <citation type="journal article" date="2022" name="bioRxiv">
        <title>Sequencing and chromosome-scale assembly of the giantPleurodeles waltlgenome.</title>
        <authorList>
            <person name="Brown T."/>
            <person name="Elewa A."/>
            <person name="Iarovenko S."/>
            <person name="Subramanian E."/>
            <person name="Araus A.J."/>
            <person name="Petzold A."/>
            <person name="Susuki M."/>
            <person name="Suzuki K.-i.T."/>
            <person name="Hayashi T."/>
            <person name="Toyoda A."/>
            <person name="Oliveira C."/>
            <person name="Osipova E."/>
            <person name="Leigh N.D."/>
            <person name="Simon A."/>
            <person name="Yun M.H."/>
        </authorList>
    </citation>
    <scope>NUCLEOTIDE SEQUENCE</scope>
    <source>
        <strain evidence="3">20211129_DDA</strain>
        <tissue evidence="3">Liver</tissue>
    </source>
</reference>
<dbReference type="EMBL" id="JANPWB010000008">
    <property type="protein sequence ID" value="KAJ1160490.1"/>
    <property type="molecule type" value="Genomic_DNA"/>
</dbReference>
<dbReference type="PANTHER" id="PTHR32251">
    <property type="entry name" value="3-OXO-5-ALPHA-STEROID 4-DEHYDROGENASE"/>
    <property type="match status" value="1"/>
</dbReference>
<dbReference type="GO" id="GO:0016020">
    <property type="term" value="C:membrane"/>
    <property type="evidence" value="ECO:0007669"/>
    <property type="project" value="TreeGrafter"/>
</dbReference>
<feature type="transmembrane region" description="Helical" evidence="2">
    <location>
        <begin position="131"/>
        <end position="151"/>
    </location>
</feature>
<feature type="compositionally biased region" description="Polar residues" evidence="1">
    <location>
        <begin position="1"/>
        <end position="26"/>
    </location>
</feature>
<dbReference type="PANTHER" id="PTHR32251:SF17">
    <property type="entry name" value="STEROID 5-ALPHA REDUCTASE C-TERMINAL DOMAIN-CONTAINING PROTEIN"/>
    <property type="match status" value="1"/>
</dbReference>
<dbReference type="InterPro" id="IPR010721">
    <property type="entry name" value="UstE-like"/>
</dbReference>
<dbReference type="Pfam" id="PF06966">
    <property type="entry name" value="DUF1295"/>
    <property type="match status" value="1"/>
</dbReference>
<evidence type="ECO:0000313" key="3">
    <source>
        <dbReference type="EMBL" id="KAJ1160490.1"/>
    </source>
</evidence>
<keyword evidence="2" id="KW-1133">Transmembrane helix</keyword>
<keyword evidence="2" id="KW-0812">Transmembrane</keyword>
<accession>A0AAV7SB31</accession>
<keyword evidence="4" id="KW-1185">Reference proteome</keyword>
<keyword evidence="2" id="KW-0472">Membrane</keyword>
<gene>
    <name evidence="3" type="ORF">NDU88_000992</name>
</gene>
<organism evidence="3 4">
    <name type="scientific">Pleurodeles waltl</name>
    <name type="common">Iberian ribbed newt</name>
    <dbReference type="NCBI Taxonomy" id="8319"/>
    <lineage>
        <taxon>Eukaryota</taxon>
        <taxon>Metazoa</taxon>
        <taxon>Chordata</taxon>
        <taxon>Craniata</taxon>
        <taxon>Vertebrata</taxon>
        <taxon>Euteleostomi</taxon>
        <taxon>Amphibia</taxon>
        <taxon>Batrachia</taxon>
        <taxon>Caudata</taxon>
        <taxon>Salamandroidea</taxon>
        <taxon>Salamandridae</taxon>
        <taxon>Pleurodelinae</taxon>
        <taxon>Pleurodeles</taxon>
    </lineage>
</organism>
<feature type="region of interest" description="Disordered" evidence="1">
    <location>
        <begin position="1"/>
        <end position="43"/>
    </location>
</feature>
<dbReference type="Proteomes" id="UP001066276">
    <property type="component" value="Chromosome 4_2"/>
</dbReference>
<proteinExistence type="predicted"/>
<dbReference type="AlphaFoldDB" id="A0AAV7SB31"/>
<comment type="caution">
    <text evidence="3">The sequence shown here is derived from an EMBL/GenBank/DDBJ whole genome shotgun (WGS) entry which is preliminary data.</text>
</comment>
<evidence type="ECO:0000256" key="1">
    <source>
        <dbReference type="SAM" id="MobiDB-lite"/>
    </source>
</evidence>
<feature type="transmembrane region" description="Helical" evidence="2">
    <location>
        <begin position="171"/>
        <end position="193"/>
    </location>
</feature>